<dbReference type="InterPro" id="IPR038109">
    <property type="entry name" value="DNA_bind_recomb_sf"/>
</dbReference>
<evidence type="ECO:0000256" key="1">
    <source>
        <dbReference type="SAM" id="Coils"/>
    </source>
</evidence>
<keyword evidence="1" id="KW-0175">Coiled coil</keyword>
<feature type="coiled-coil region" evidence="1">
    <location>
        <begin position="338"/>
        <end position="387"/>
    </location>
</feature>
<dbReference type="InterPro" id="IPR025827">
    <property type="entry name" value="Zn_ribbon_recom_dom"/>
</dbReference>
<dbReference type="InterPro" id="IPR011109">
    <property type="entry name" value="DNA_bind_recombinase_dom"/>
</dbReference>
<feature type="domain" description="Resolvase/invertase-type recombinase catalytic" evidence="2">
    <location>
        <begin position="2"/>
        <end position="153"/>
    </location>
</feature>
<accession>A0A0G0WBJ3</accession>
<protein>
    <submittedName>
        <fullName evidence="4">Cassette chromosome recombinase B</fullName>
    </submittedName>
</protein>
<evidence type="ECO:0000313" key="4">
    <source>
        <dbReference type="EMBL" id="KKS09437.1"/>
    </source>
</evidence>
<dbReference type="Pfam" id="PF07508">
    <property type="entry name" value="Recombinase"/>
    <property type="match status" value="1"/>
</dbReference>
<dbReference type="EMBL" id="LCBL01000002">
    <property type="protein sequence ID" value="KKS09437.1"/>
    <property type="molecule type" value="Genomic_DNA"/>
</dbReference>
<dbReference type="SUPFAM" id="SSF53041">
    <property type="entry name" value="Resolvase-like"/>
    <property type="match status" value="1"/>
</dbReference>
<dbReference type="Gene3D" id="3.40.50.1390">
    <property type="entry name" value="Resolvase, N-terminal catalytic domain"/>
    <property type="match status" value="1"/>
</dbReference>
<dbReference type="InterPro" id="IPR050639">
    <property type="entry name" value="SSR_resolvase"/>
</dbReference>
<dbReference type="SMART" id="SM00857">
    <property type="entry name" value="Resolvase"/>
    <property type="match status" value="1"/>
</dbReference>
<dbReference type="GO" id="GO:0000150">
    <property type="term" value="F:DNA strand exchange activity"/>
    <property type="evidence" value="ECO:0007669"/>
    <property type="project" value="InterPro"/>
</dbReference>
<evidence type="ECO:0000313" key="5">
    <source>
        <dbReference type="Proteomes" id="UP000033869"/>
    </source>
</evidence>
<dbReference type="Gene3D" id="3.90.1750.20">
    <property type="entry name" value="Putative Large Serine Recombinase, Chain B, Domain 2"/>
    <property type="match status" value="1"/>
</dbReference>
<evidence type="ECO:0000259" key="2">
    <source>
        <dbReference type="PROSITE" id="PS51736"/>
    </source>
</evidence>
<dbReference type="Proteomes" id="UP000033869">
    <property type="component" value="Unassembled WGS sequence"/>
</dbReference>
<gene>
    <name evidence="4" type="ORF">UU65_C0002G0215</name>
</gene>
<dbReference type="Pfam" id="PF13408">
    <property type="entry name" value="Zn_ribbon_recom"/>
    <property type="match status" value="1"/>
</dbReference>
<dbReference type="PANTHER" id="PTHR30461">
    <property type="entry name" value="DNA-INVERTASE FROM LAMBDOID PROPHAGE"/>
    <property type="match status" value="1"/>
</dbReference>
<dbReference type="GO" id="GO:0003677">
    <property type="term" value="F:DNA binding"/>
    <property type="evidence" value="ECO:0007669"/>
    <property type="project" value="InterPro"/>
</dbReference>
<dbReference type="InterPro" id="IPR036162">
    <property type="entry name" value="Resolvase-like_N_sf"/>
</dbReference>
<proteinExistence type="predicted"/>
<evidence type="ECO:0000259" key="3">
    <source>
        <dbReference type="PROSITE" id="PS51737"/>
    </source>
</evidence>
<feature type="domain" description="Recombinase" evidence="3">
    <location>
        <begin position="160"/>
        <end position="272"/>
    </location>
</feature>
<dbReference type="CDD" id="cd00338">
    <property type="entry name" value="Ser_Recombinase"/>
    <property type="match status" value="1"/>
</dbReference>
<dbReference type="PROSITE" id="PS51736">
    <property type="entry name" value="RECOMBINASES_3"/>
    <property type="match status" value="1"/>
</dbReference>
<reference evidence="4 5" key="1">
    <citation type="journal article" date="2015" name="Nature">
        <title>rRNA introns, odd ribosomes, and small enigmatic genomes across a large radiation of phyla.</title>
        <authorList>
            <person name="Brown C.T."/>
            <person name="Hug L.A."/>
            <person name="Thomas B.C."/>
            <person name="Sharon I."/>
            <person name="Castelle C.J."/>
            <person name="Singh A."/>
            <person name="Wilkins M.J."/>
            <person name="Williams K.H."/>
            <person name="Banfield J.F."/>
        </authorList>
    </citation>
    <scope>NUCLEOTIDE SEQUENCE [LARGE SCALE GENOMIC DNA]</scope>
</reference>
<name>A0A0G0WBJ3_UNCC2</name>
<sequence length="502" mass="58857">MKAIILARVSTEEQKEANHSLPAQLIRLQKYCQEKKLDVVKEFSFDESAWKTERQQFEEIVEMLQKSKEKMVLCCDKIDRLTRSFSKELVTLEDLRRTGKIELHFPSDNIVLHRDSPATDLFRFTMGVSLAKYYSDTTSDNVKRANETKIKNGEWAGWAPIGYINTEDEKGNKDIEVDEIRSPFIIKMFELYASGNYSMRQIKEQLDKVGLKSKSKDPKPLTISMVKHTLNNPFYYGIMRIKGELYPHKYPPLITKHLFDKAQAVSAGWHKKPFKYAAKPFVLRGMIKCADCGCTITPETSKGHAYYSCTNYHRIHPKRIYVKEEDLLKQIYEILDNIQLTDEQIKELTEDLKQTNKAENRFFKNSVQELWKEYNRFENRISKLTDEKYDGSITEDFYNKKFKEYTEKQSKMMESINKHHKANQEHHITANSILNLAKRAREIFESSEPAEKRQLLNYILQNLELKDKKLLYKAKTPFDTMLLIHDSSNWLPGSDSNRRPIG</sequence>
<dbReference type="PANTHER" id="PTHR30461:SF23">
    <property type="entry name" value="DNA RECOMBINASE-RELATED"/>
    <property type="match status" value="1"/>
</dbReference>
<organism evidence="4 5">
    <name type="scientific">candidate division CPR2 bacterium GW2011_GWC1_41_48</name>
    <dbReference type="NCBI Taxonomy" id="1618344"/>
    <lineage>
        <taxon>Bacteria</taxon>
        <taxon>Bacteria division CPR2</taxon>
    </lineage>
</organism>
<dbReference type="PROSITE" id="PS51737">
    <property type="entry name" value="RECOMBINASE_DNA_BIND"/>
    <property type="match status" value="1"/>
</dbReference>
<dbReference type="AlphaFoldDB" id="A0A0G0WBJ3"/>
<dbReference type="Pfam" id="PF00239">
    <property type="entry name" value="Resolvase"/>
    <property type="match status" value="1"/>
</dbReference>
<dbReference type="InterPro" id="IPR006119">
    <property type="entry name" value="Resolv_N"/>
</dbReference>
<comment type="caution">
    <text evidence="4">The sequence shown here is derived from an EMBL/GenBank/DDBJ whole genome shotgun (WGS) entry which is preliminary data.</text>
</comment>